<dbReference type="SUPFAM" id="SSF55931">
    <property type="entry name" value="Glutamine synthetase/guanido kinase"/>
    <property type="match status" value="1"/>
</dbReference>
<dbReference type="InterPro" id="IPR016602">
    <property type="entry name" value="UCP012666"/>
</dbReference>
<dbReference type="KEGG" id="mgi:Mflv_1325"/>
<sequence>MGQDISAELKQSEFSRAHRREYRRKVQLCLDVFETMLAQASFDFEKPLTGMEIECNLVDSAYQPAMNNSEVLDAIADPAYQTELGAYNIEFNVPPRRLPGRAALDLEAEVRASLNAAESKAGTDGSHIVMIGILPTLMPEHLTGHWMSESTRYQALNDSIFTARGEDIMIDISGPERLSLQTASIAPESACTSMQLHLQVSPADFANNWNAAQVVAGPQLALGANSPYFFGHHLWAETRIELFAQATDTRPDELKTQGVRPRVWFGERWITSIFDLFEENVRYFPSLLPELSDEDPAAELAAGRTPKLSELRLHNGTIYRWNRPVYDIVNERPHLRVENRVLPAGPTVVDMMANAAFYYGVLRTLSEEDRPLWTKMSFAAAESNFVAAAQHGMDARLYWPGEGEVTPDELILRRLLPMADEGLRRWEVAAEVRDRYLGVIEGRAKTGRNGAVWQSEAVTALQGRGLSRPDALAEMLRLYCERMHANEPVHTWDLPA</sequence>
<dbReference type="PANTHER" id="PTHR36510">
    <property type="entry name" value="GLUTAMATE--CYSTEINE LIGASE 2-RELATED"/>
    <property type="match status" value="1"/>
</dbReference>
<evidence type="ECO:0000313" key="2">
    <source>
        <dbReference type="EMBL" id="ABP43807.1"/>
    </source>
</evidence>
<accession>A4T5X9</accession>
<dbReference type="InterPro" id="IPR006336">
    <property type="entry name" value="GCS2"/>
</dbReference>
<dbReference type="eggNOG" id="COG2170">
    <property type="taxonomic scope" value="Bacteria"/>
</dbReference>
<dbReference type="AlphaFoldDB" id="A4T5X9"/>
<reference evidence="2" key="1">
    <citation type="submission" date="2007-04" db="EMBL/GenBank/DDBJ databases">
        <authorList>
            <consortium name="US DOE Joint Genome Institute"/>
            <person name="Copeland A."/>
            <person name="Lucas S."/>
            <person name="Lapidus A."/>
            <person name="Barry K."/>
            <person name="Detter J.C."/>
            <person name="Glavina del Rio T."/>
            <person name="Hammon N."/>
            <person name="Israni S."/>
            <person name="Dalin E."/>
            <person name="Tice H."/>
            <person name="Pitluck S."/>
            <person name="Chain P."/>
            <person name="Malfatti S."/>
            <person name="Shin M."/>
            <person name="Vergez L."/>
            <person name="Schmutz J."/>
            <person name="Larimer F."/>
            <person name="Land M."/>
            <person name="Hauser L."/>
            <person name="Kyrpides N."/>
            <person name="Mikhailova N."/>
            <person name="Miller C."/>
            <person name="Richardson P."/>
        </authorList>
    </citation>
    <scope>NUCLEOTIDE SEQUENCE</scope>
    <source>
        <strain evidence="2">PYR-GCK</strain>
    </source>
</reference>
<gene>
    <name evidence="2" type="ordered locus">Mflv_1325</name>
</gene>
<evidence type="ECO:0000256" key="1">
    <source>
        <dbReference type="ARBA" id="ARBA00048819"/>
    </source>
</evidence>
<organism evidence="2">
    <name type="scientific">Mycolicibacterium gilvum (strain PYR-GCK)</name>
    <name type="common">Mycobacterium gilvum (strain PYR-GCK)</name>
    <dbReference type="NCBI Taxonomy" id="350054"/>
    <lineage>
        <taxon>Bacteria</taxon>
        <taxon>Bacillati</taxon>
        <taxon>Actinomycetota</taxon>
        <taxon>Actinomycetes</taxon>
        <taxon>Mycobacteriales</taxon>
        <taxon>Mycobacteriaceae</taxon>
        <taxon>Mycolicibacterium</taxon>
    </lineage>
</organism>
<dbReference type="InterPro" id="IPR050141">
    <property type="entry name" value="GCL_type2/YbdK_subfam"/>
</dbReference>
<dbReference type="Pfam" id="PF04107">
    <property type="entry name" value="GCS2"/>
    <property type="match status" value="1"/>
</dbReference>
<evidence type="ECO:0008006" key="3">
    <source>
        <dbReference type="Google" id="ProtNLM"/>
    </source>
</evidence>
<dbReference type="EMBL" id="CP000656">
    <property type="protein sequence ID" value="ABP43807.1"/>
    <property type="molecule type" value="Genomic_DNA"/>
</dbReference>
<protein>
    <recommendedName>
        <fullName evidence="3">Glutamate--cysteine ligase, GCS2</fullName>
    </recommendedName>
</protein>
<dbReference type="PIRSF" id="PIRSF012666">
    <property type="entry name" value="UCP012666"/>
    <property type="match status" value="1"/>
</dbReference>
<dbReference type="PANTHER" id="PTHR36510:SF3">
    <property type="entry name" value="CONSERVED PROTEIN"/>
    <property type="match status" value="1"/>
</dbReference>
<dbReference type="OrthoDB" id="240589at2"/>
<dbReference type="STRING" id="350054.Mflv_1325"/>
<dbReference type="InterPro" id="IPR014746">
    <property type="entry name" value="Gln_synth/guanido_kin_cat_dom"/>
</dbReference>
<reference evidence="2" key="2">
    <citation type="journal article" date="2013" name="PLoS ONE">
        <title>A Gene Expression Study of the Activities of Aromatic Ring-Cleavage Dioxygenases in Mycobacterium gilvum PYR-GCK to Changes in Salinity and pH during Pyrene Degradation.</title>
        <authorList>
            <person name="Badejo A.C."/>
            <person name="Badejo A.O."/>
            <person name="Shin K.H."/>
            <person name="Chai Y.G."/>
        </authorList>
    </citation>
    <scope>NUCLEOTIDE SEQUENCE [LARGE SCALE GENOMIC DNA]</scope>
    <source>
        <strain evidence="2">PYR-GCK</strain>
    </source>
</reference>
<dbReference type="GO" id="GO:0016879">
    <property type="term" value="F:ligase activity, forming carbon-nitrogen bonds"/>
    <property type="evidence" value="ECO:0007669"/>
    <property type="project" value="TreeGrafter"/>
</dbReference>
<comment type="catalytic activity">
    <reaction evidence="1">
        <text>L-cysteine + L-glutamate + ATP = gamma-L-glutamyl-L-cysteine + ADP + phosphate + H(+)</text>
        <dbReference type="Rhea" id="RHEA:13285"/>
        <dbReference type="ChEBI" id="CHEBI:15378"/>
        <dbReference type="ChEBI" id="CHEBI:29985"/>
        <dbReference type="ChEBI" id="CHEBI:30616"/>
        <dbReference type="ChEBI" id="CHEBI:35235"/>
        <dbReference type="ChEBI" id="CHEBI:43474"/>
        <dbReference type="ChEBI" id="CHEBI:58173"/>
        <dbReference type="ChEBI" id="CHEBI:456216"/>
        <dbReference type="EC" id="6.3.2.2"/>
    </reaction>
</comment>
<dbReference type="Gene3D" id="3.30.590.20">
    <property type="match status" value="1"/>
</dbReference>
<name>A4T5X9_MYCGI</name>
<proteinExistence type="predicted"/>
<dbReference type="HOGENOM" id="CLU_029030_0_0_11"/>